<sequence>MNFACKILSLFLIGLSGLVCARFLELGGIELAAGGGFLEHDDFYCKACVNNCVFTFAGEVEKCGYNYTCQCRAALEEIGCMYMCPDCPYKDSIMKTTTENYREVLYPICQRNLD</sequence>
<evidence type="ECO:0000313" key="2">
    <source>
        <dbReference type="EMBL" id="KAI1698120.1"/>
    </source>
</evidence>
<keyword evidence="3" id="KW-1185">Reference proteome</keyword>
<organism evidence="2 3">
    <name type="scientific">Ditylenchus destructor</name>
    <dbReference type="NCBI Taxonomy" id="166010"/>
    <lineage>
        <taxon>Eukaryota</taxon>
        <taxon>Metazoa</taxon>
        <taxon>Ecdysozoa</taxon>
        <taxon>Nematoda</taxon>
        <taxon>Chromadorea</taxon>
        <taxon>Rhabditida</taxon>
        <taxon>Tylenchina</taxon>
        <taxon>Tylenchomorpha</taxon>
        <taxon>Sphaerularioidea</taxon>
        <taxon>Anguinidae</taxon>
        <taxon>Anguininae</taxon>
        <taxon>Ditylenchus</taxon>
    </lineage>
</organism>
<accession>A0AAD4MLV1</accession>
<dbReference type="AlphaFoldDB" id="A0AAD4MLV1"/>
<dbReference type="EMBL" id="JAKKPZ010000234">
    <property type="protein sequence ID" value="KAI1698120.1"/>
    <property type="molecule type" value="Genomic_DNA"/>
</dbReference>
<feature type="chain" id="PRO_5042103969" evidence="1">
    <location>
        <begin position="22"/>
        <end position="114"/>
    </location>
</feature>
<name>A0AAD4MLV1_9BILA</name>
<evidence type="ECO:0000313" key="3">
    <source>
        <dbReference type="Proteomes" id="UP001201812"/>
    </source>
</evidence>
<feature type="signal peptide" evidence="1">
    <location>
        <begin position="1"/>
        <end position="21"/>
    </location>
</feature>
<keyword evidence="1" id="KW-0732">Signal</keyword>
<dbReference type="Proteomes" id="UP001201812">
    <property type="component" value="Unassembled WGS sequence"/>
</dbReference>
<gene>
    <name evidence="2" type="ORF">DdX_18098</name>
</gene>
<comment type="caution">
    <text evidence="2">The sequence shown here is derived from an EMBL/GenBank/DDBJ whole genome shotgun (WGS) entry which is preliminary data.</text>
</comment>
<protein>
    <submittedName>
        <fullName evidence="2">Uncharacterized protein</fullName>
    </submittedName>
</protein>
<evidence type="ECO:0000256" key="1">
    <source>
        <dbReference type="SAM" id="SignalP"/>
    </source>
</evidence>
<proteinExistence type="predicted"/>
<reference evidence="2" key="1">
    <citation type="submission" date="2022-01" db="EMBL/GenBank/DDBJ databases">
        <title>Genome Sequence Resource for Two Populations of Ditylenchus destructor, the Migratory Endoparasitic Phytonematode.</title>
        <authorList>
            <person name="Zhang H."/>
            <person name="Lin R."/>
            <person name="Xie B."/>
        </authorList>
    </citation>
    <scope>NUCLEOTIDE SEQUENCE</scope>
    <source>
        <strain evidence="2">BazhouSP</strain>
    </source>
</reference>